<comment type="caution">
    <text evidence="2">The sequence shown here is derived from an EMBL/GenBank/DDBJ whole genome shotgun (WGS) entry which is preliminary data.</text>
</comment>
<protein>
    <submittedName>
        <fullName evidence="2">Uncharacterized protein</fullName>
    </submittedName>
</protein>
<sequence length="231" mass="25701">MGAEESRQAEEELKKERENRQKDQAKIKRLEKQLAQAKAEQQEDPGTRTGRAAIAQCDRSLWKVIGNVFTFTGEDSATLLSFRYAAVVARLTLTIRNTQDSVLDIGIISSSLVKKAFADNFLQLKGGAGWNLSAMFLYAQQNFKDTNRGSACEEGREGQRIVLEADGREGKRTLKLSQDGKTAPVFFTNIPVPFRFAMCLWTQKLAMEIESVEVLEEAQMVGGTIAVAMDE</sequence>
<evidence type="ECO:0000313" key="2">
    <source>
        <dbReference type="EMBL" id="KAK2956484.1"/>
    </source>
</evidence>
<accession>A0ABQ9XYE1</accession>
<evidence type="ECO:0000256" key="1">
    <source>
        <dbReference type="SAM" id="MobiDB-lite"/>
    </source>
</evidence>
<organism evidence="2 3">
    <name type="scientific">Blattamonas nauphoetae</name>
    <dbReference type="NCBI Taxonomy" id="2049346"/>
    <lineage>
        <taxon>Eukaryota</taxon>
        <taxon>Metamonada</taxon>
        <taxon>Preaxostyla</taxon>
        <taxon>Oxymonadida</taxon>
        <taxon>Blattamonas</taxon>
    </lineage>
</organism>
<dbReference type="EMBL" id="JARBJD010000055">
    <property type="protein sequence ID" value="KAK2956484.1"/>
    <property type="molecule type" value="Genomic_DNA"/>
</dbReference>
<reference evidence="2 3" key="1">
    <citation type="journal article" date="2022" name="bioRxiv">
        <title>Genomics of Preaxostyla Flagellates Illuminates Evolutionary Transitions and the Path Towards Mitochondrial Loss.</title>
        <authorList>
            <person name="Novak L.V.F."/>
            <person name="Treitli S.C."/>
            <person name="Pyrih J."/>
            <person name="Halakuc P."/>
            <person name="Pipaliya S.V."/>
            <person name="Vacek V."/>
            <person name="Brzon O."/>
            <person name="Soukal P."/>
            <person name="Eme L."/>
            <person name="Dacks J.B."/>
            <person name="Karnkowska A."/>
            <person name="Elias M."/>
            <person name="Hampl V."/>
        </authorList>
    </citation>
    <scope>NUCLEOTIDE SEQUENCE [LARGE SCALE GENOMIC DNA]</scope>
    <source>
        <strain evidence="2">NAU3</strain>
        <tissue evidence="2">Gut</tissue>
    </source>
</reference>
<name>A0ABQ9XYE1_9EUKA</name>
<dbReference type="Proteomes" id="UP001281761">
    <property type="component" value="Unassembled WGS sequence"/>
</dbReference>
<feature type="region of interest" description="Disordered" evidence="1">
    <location>
        <begin position="1"/>
        <end position="25"/>
    </location>
</feature>
<keyword evidence="3" id="KW-1185">Reference proteome</keyword>
<evidence type="ECO:0000313" key="3">
    <source>
        <dbReference type="Proteomes" id="UP001281761"/>
    </source>
</evidence>
<gene>
    <name evidence="2" type="ORF">BLNAU_8538</name>
</gene>
<proteinExistence type="predicted"/>